<protein>
    <submittedName>
        <fullName evidence="3">DUF2520 domain-containing protein</fullName>
    </submittedName>
</protein>
<name>A0ABV2SUS2_9FLAO</name>
<comment type="caution">
    <text evidence="3">The sequence shown here is derived from an EMBL/GenBank/DDBJ whole genome shotgun (WGS) entry which is preliminary data.</text>
</comment>
<dbReference type="Proteomes" id="UP001549799">
    <property type="component" value="Unassembled WGS sequence"/>
</dbReference>
<dbReference type="InterPro" id="IPR028939">
    <property type="entry name" value="P5C_Rdtase_cat_N"/>
</dbReference>
<sequence length="254" mass="28817">MISIVILGTGNVAKHLYDAFLITDNVKILQVVGRTEDKLLAYSKHTEVISDYRYLMDADIYLIAVSDDAIAEVSKKIKDKKGLIAHTSGSCELDVLVPNQRRGVFYPLQSFTKGKKVDFLEIPICLEAKHHDDFMLLQQLAHLISDKVFHISSEQRKTIHLAAVFVNNFTNHLYQIGSEICAEKKIPFELLQPLIQETAHKINTLNPHEAQTGPARRGDMTTINNHLGLLENKTYKEIYSLLSNSIQKDYEQEL</sequence>
<accession>A0ABV2SUS2</accession>
<dbReference type="Pfam" id="PF10728">
    <property type="entry name" value="DUF2520"/>
    <property type="match status" value="1"/>
</dbReference>
<dbReference type="SUPFAM" id="SSF48179">
    <property type="entry name" value="6-phosphogluconate dehydrogenase C-terminal domain-like"/>
    <property type="match status" value="1"/>
</dbReference>
<keyword evidence="4" id="KW-1185">Reference proteome</keyword>
<reference evidence="3 4" key="1">
    <citation type="submission" date="2024-07" db="EMBL/GenBank/DDBJ databases">
        <title>The genome sequence of type strain Sediminicola arcticus GDMCC 1.2805.</title>
        <authorList>
            <person name="Liu Y."/>
        </authorList>
    </citation>
    <scope>NUCLEOTIDE SEQUENCE [LARGE SCALE GENOMIC DNA]</scope>
    <source>
        <strain evidence="3 4">GDMCC 1.2805</strain>
    </source>
</reference>
<evidence type="ECO:0000313" key="4">
    <source>
        <dbReference type="Proteomes" id="UP001549799"/>
    </source>
</evidence>
<organism evidence="3 4">
    <name type="scientific">Sediminicola arcticus</name>
    <dbReference type="NCBI Taxonomy" id="1574308"/>
    <lineage>
        <taxon>Bacteria</taxon>
        <taxon>Pseudomonadati</taxon>
        <taxon>Bacteroidota</taxon>
        <taxon>Flavobacteriia</taxon>
        <taxon>Flavobacteriales</taxon>
        <taxon>Flavobacteriaceae</taxon>
        <taxon>Sediminicola</taxon>
    </lineage>
</organism>
<feature type="domain" description="DUF2520" evidence="2">
    <location>
        <begin position="122"/>
        <end position="245"/>
    </location>
</feature>
<dbReference type="InterPro" id="IPR037108">
    <property type="entry name" value="TM1727-like_C_sf"/>
</dbReference>
<dbReference type="PANTHER" id="PTHR40459">
    <property type="entry name" value="CONSERVED HYPOTHETICAL ALANINE AND LEUCINE RICH PROTEIN"/>
    <property type="match status" value="1"/>
</dbReference>
<dbReference type="InterPro" id="IPR036291">
    <property type="entry name" value="NAD(P)-bd_dom_sf"/>
</dbReference>
<evidence type="ECO:0000313" key="3">
    <source>
        <dbReference type="EMBL" id="MET6990901.1"/>
    </source>
</evidence>
<evidence type="ECO:0000259" key="2">
    <source>
        <dbReference type="Pfam" id="PF10728"/>
    </source>
</evidence>
<dbReference type="RefSeq" id="WP_354615301.1">
    <property type="nucleotide sequence ID" value="NZ_JBEXAE010000004.1"/>
</dbReference>
<dbReference type="PANTHER" id="PTHR40459:SF1">
    <property type="entry name" value="CONSERVED HYPOTHETICAL ALANINE AND LEUCINE RICH PROTEIN"/>
    <property type="match status" value="1"/>
</dbReference>
<evidence type="ECO:0000259" key="1">
    <source>
        <dbReference type="Pfam" id="PF03807"/>
    </source>
</evidence>
<feature type="domain" description="Pyrroline-5-carboxylate reductase catalytic N-terminal" evidence="1">
    <location>
        <begin position="4"/>
        <end position="81"/>
    </location>
</feature>
<gene>
    <name evidence="3" type="ORF">ABXZ36_09610</name>
</gene>
<proteinExistence type="predicted"/>
<dbReference type="InterPro" id="IPR008927">
    <property type="entry name" value="6-PGluconate_DH-like_C_sf"/>
</dbReference>
<dbReference type="Gene3D" id="1.10.1040.20">
    <property type="entry name" value="ProC-like, C-terminal domain"/>
    <property type="match status" value="1"/>
</dbReference>
<dbReference type="Gene3D" id="3.40.50.720">
    <property type="entry name" value="NAD(P)-binding Rossmann-like Domain"/>
    <property type="match status" value="1"/>
</dbReference>
<dbReference type="Pfam" id="PF03807">
    <property type="entry name" value="F420_oxidored"/>
    <property type="match status" value="1"/>
</dbReference>
<dbReference type="SUPFAM" id="SSF51735">
    <property type="entry name" value="NAD(P)-binding Rossmann-fold domains"/>
    <property type="match status" value="1"/>
</dbReference>
<dbReference type="InterPro" id="IPR018931">
    <property type="entry name" value="DUF2520"/>
</dbReference>
<dbReference type="EMBL" id="JBEXAE010000004">
    <property type="protein sequence ID" value="MET6990901.1"/>
    <property type="molecule type" value="Genomic_DNA"/>
</dbReference>